<keyword evidence="2" id="KW-0539">Nucleus</keyword>
<sequence length="870" mass="97006">MADSDQLPSDLRYDVFKSRRNETCTQRNSTPECDEQLIGRVWKALRKFQINDNDKKLAKDIVSNGYYACSTPKGGGIPEYSDLCHWFYYWLGDQMKVKLSGNTLSYTPNVVMRDIYQELGGVSCSEACTNLYDDISSWDTVEWAKDLFDYVYDINFWSGDQSCRNILSSGKYAIQFSGAKTAYDLLCEICVEDDSKNDKYCKKFKSKYWDSSIKKFKTWPPDNLPKLTCTEGASLNPGTLERGHLAILPGMGKGDSLPLPSELVYTVFDADGDCPLKASNPRCDAALIGNIGRKLGTLGIEPKGNLATVIVRNHYHACTQAKTVTADYYNYCHFLYYWLGDKIKNNFNGRGLHEAMQTVYGNLASAGKCNNNCTNLYPDMSKSNFDERKTIFDYAYNYTTSRKDGEGKKYTCSLDCDQYLQEVKEAYLKVKDSCNGHNTSNGRWCKEFTQEYRNYFDGDQPILTCKTECEPEPPTMKDLGILLSGGAYDEFNDNWRTYNGVGSTAALKSSLRNLLGRYLETSDCTDKVASAWYYMTDVMDKTHNRYYKDRCEYFYYWLGDLVSSKLKINGGTTSFSKAMNELYAALQKLPGSKGACPAINTSDNVDSALFNSRKKIFDFHRHYENIKEMLGRSGNQCNNTFGTYVDHTKSAYTAVEGDSGGSSNEYWNEFWKRHKGDIIGEITNLTCQPASPKKPSAGDDFDLGDAVVDGGNVELPKADIDVSGPKVDIDVPDVNIEGPEGKLKGPKVKGDVDVSLPKVEEAADGNSGSIVGSVSGGLATVGLPAVGFFLYKYTDVFDGIKKFLFGGLSNNTGGRNRGRGRRSTLRSDLNTTYSDHDYDGISTIGGSDSMSESITDTSNYSLPYTTSSYR</sequence>
<name>A0A1Y3DX59_PLAKN</name>
<dbReference type="GO" id="GO:0043484">
    <property type="term" value="P:regulation of RNA splicing"/>
    <property type="evidence" value="ECO:0007669"/>
    <property type="project" value="TreeGrafter"/>
</dbReference>
<comment type="subcellular location">
    <subcellularLocation>
        <location evidence="1">Nucleus</location>
    </subcellularLocation>
</comment>
<evidence type="ECO:0000256" key="1">
    <source>
        <dbReference type="ARBA" id="ARBA00004123"/>
    </source>
</evidence>
<proteinExistence type="predicted"/>
<dbReference type="InterPro" id="IPR008780">
    <property type="entry name" value="Plasmodium_Vir"/>
</dbReference>
<dbReference type="VEuPathDB" id="PlasmoDB:PKNOH_S04353800"/>
<reference evidence="3 4" key="1">
    <citation type="submission" date="2017-05" db="EMBL/GenBank/DDBJ databases">
        <title>PacBio assembly of a Plasmodium knowlesi genome sequence with Hi-C correction and manual annotation of the SICAvar gene family.</title>
        <authorList>
            <person name="Lapp S.A."/>
            <person name="Geraldo J.A."/>
            <person name="Chien J.-T."/>
            <person name="Ay F."/>
            <person name="Pakala S.B."/>
            <person name="Batugedara G."/>
            <person name="Humphrey J.C."/>
            <person name="Debarry J.D."/>
            <person name="Le Roch K.G."/>
            <person name="Galinski M.R."/>
            <person name="Kissinger J.C."/>
        </authorList>
    </citation>
    <scope>NUCLEOTIDE SEQUENCE [LARGE SCALE GENOMIC DNA]</scope>
    <source>
        <strain evidence="4">Malayan Strain Pk1 (A+)</strain>
    </source>
</reference>
<organism evidence="3 4">
    <name type="scientific">Plasmodium knowlesi</name>
    <dbReference type="NCBI Taxonomy" id="5850"/>
    <lineage>
        <taxon>Eukaryota</taxon>
        <taxon>Sar</taxon>
        <taxon>Alveolata</taxon>
        <taxon>Apicomplexa</taxon>
        <taxon>Aconoidasida</taxon>
        <taxon>Haemosporida</taxon>
        <taxon>Plasmodiidae</taxon>
        <taxon>Plasmodium</taxon>
        <taxon>Plasmodium (Plasmodium)</taxon>
    </lineage>
</organism>
<comment type="caution">
    <text evidence="3">The sequence shown here is derived from an EMBL/GenBank/DDBJ whole genome shotgun (WGS) entry which is preliminary data.</text>
</comment>
<dbReference type="VEuPathDB" id="PlasmoDB:PKNH_0501600"/>
<dbReference type="Pfam" id="PF05795">
    <property type="entry name" value="Plasmodium_Vir"/>
    <property type="match status" value="2"/>
</dbReference>
<evidence type="ECO:0000256" key="2">
    <source>
        <dbReference type="ARBA" id="ARBA00023242"/>
    </source>
</evidence>
<dbReference type="PANTHER" id="PTHR23348">
    <property type="entry name" value="PERIAXIN/AHNAK"/>
    <property type="match status" value="1"/>
</dbReference>
<gene>
    <name evidence="3" type="ORF">PKNOH_S04353800</name>
</gene>
<accession>A0A1Y3DX59</accession>
<dbReference type="GO" id="GO:0005737">
    <property type="term" value="C:cytoplasm"/>
    <property type="evidence" value="ECO:0007669"/>
    <property type="project" value="TreeGrafter"/>
</dbReference>
<evidence type="ECO:0000313" key="4">
    <source>
        <dbReference type="Proteomes" id="UP000195012"/>
    </source>
</evidence>
<protein>
    <submittedName>
        <fullName evidence="3">KIR protein</fullName>
    </submittedName>
</protein>
<evidence type="ECO:0000313" key="3">
    <source>
        <dbReference type="EMBL" id="OTN68025.1"/>
    </source>
</evidence>
<dbReference type="Proteomes" id="UP000195012">
    <property type="component" value="Unassembled WGS sequence"/>
</dbReference>
<dbReference type="GO" id="GO:0005634">
    <property type="term" value="C:nucleus"/>
    <property type="evidence" value="ECO:0007669"/>
    <property type="project" value="UniProtKB-SubCell"/>
</dbReference>
<dbReference type="VEuPathDB" id="PlasmoDB:PKA1H_050006800"/>
<dbReference type="InterPro" id="IPR052082">
    <property type="entry name" value="Myelin_sheath_structural"/>
</dbReference>
<dbReference type="AlphaFoldDB" id="A0A1Y3DX59"/>
<dbReference type="PANTHER" id="PTHR23348:SF16">
    <property type="entry name" value="LEUCINE RICH REPEAT FAMILY PROTEIN"/>
    <property type="match status" value="1"/>
</dbReference>
<dbReference type="EMBL" id="NETL01000018">
    <property type="protein sequence ID" value="OTN68025.1"/>
    <property type="molecule type" value="Genomic_DNA"/>
</dbReference>